<keyword evidence="3" id="KW-0813">Transport</keyword>
<dbReference type="Gene3D" id="1.25.40.450">
    <property type="entry name" value="Nucleoporin, helical domain, N-terminal subdomain"/>
    <property type="match status" value="1"/>
</dbReference>
<dbReference type="PANTHER" id="PTHR10350">
    <property type="entry name" value="NUCLEAR PORE COMPLEX PROTEIN NUP155"/>
    <property type="match status" value="1"/>
</dbReference>
<dbReference type="Gene3D" id="1.20.120.1050">
    <property type="match status" value="1"/>
</dbReference>
<dbReference type="InterPro" id="IPR007187">
    <property type="entry name" value="Nucleoporin_Nup133/Nup155_C"/>
</dbReference>
<proteinExistence type="inferred from homology"/>
<dbReference type="Gene3D" id="1.20.120.1880">
    <property type="entry name" value="Nucleoporin, helical C-terminal domain"/>
    <property type="match status" value="1"/>
</dbReference>
<accession>A0A0R3VTE0</accession>
<dbReference type="GO" id="GO:0000972">
    <property type="term" value="P:transcription-dependent tethering of RNA polymerase II gene DNA at nuclear periphery"/>
    <property type="evidence" value="ECO:0007669"/>
    <property type="project" value="TreeGrafter"/>
</dbReference>
<evidence type="ECO:0000256" key="1">
    <source>
        <dbReference type="ARBA" id="ARBA00004123"/>
    </source>
</evidence>
<dbReference type="Pfam" id="PF03177">
    <property type="entry name" value="Nucleoporin_C"/>
    <property type="match status" value="1"/>
</dbReference>
<evidence type="ECO:0000256" key="3">
    <source>
        <dbReference type="ARBA" id="ARBA00022448"/>
    </source>
</evidence>
<dbReference type="STRING" id="60517.A0A0R3VTE0"/>
<comment type="similarity">
    <text evidence="2">Belongs to the non-repetitive/WGA-negative nucleoporin family.</text>
</comment>
<evidence type="ECO:0000259" key="6">
    <source>
        <dbReference type="Pfam" id="PF03177"/>
    </source>
</evidence>
<dbReference type="GO" id="GO:0006606">
    <property type="term" value="P:protein import into nucleus"/>
    <property type="evidence" value="ECO:0007669"/>
    <property type="project" value="TreeGrafter"/>
</dbReference>
<feature type="compositionally biased region" description="Polar residues" evidence="5">
    <location>
        <begin position="517"/>
        <end position="528"/>
    </location>
</feature>
<dbReference type="PANTHER" id="PTHR10350:SF6">
    <property type="entry name" value="NUCLEAR PORE COMPLEX PROTEIN NUP155"/>
    <property type="match status" value="1"/>
</dbReference>
<dbReference type="GO" id="GO:0044611">
    <property type="term" value="C:nuclear pore inner ring"/>
    <property type="evidence" value="ECO:0007669"/>
    <property type="project" value="TreeGrafter"/>
</dbReference>
<evidence type="ECO:0000259" key="7">
    <source>
        <dbReference type="Pfam" id="PF08801"/>
    </source>
</evidence>
<dbReference type="InterPro" id="IPR004870">
    <property type="entry name" value="Nucleoporin_Nup155"/>
</dbReference>
<protein>
    <submittedName>
        <fullName evidence="8">Nucleoporin_N domain-containing protein</fullName>
    </submittedName>
</protein>
<evidence type="ECO:0000256" key="5">
    <source>
        <dbReference type="SAM" id="MobiDB-lite"/>
    </source>
</evidence>
<dbReference type="Gene3D" id="1.25.40.440">
    <property type="entry name" value="Nucleoporin, helical domain, central subdomain"/>
    <property type="match status" value="1"/>
</dbReference>
<feature type="region of interest" description="Disordered" evidence="5">
    <location>
        <begin position="511"/>
        <end position="556"/>
    </location>
</feature>
<dbReference type="WBParaSite" id="TASK_0000049701-mRNA-1">
    <property type="protein sequence ID" value="TASK_0000049701-mRNA-1"/>
    <property type="gene ID" value="TASK_0000049701"/>
</dbReference>
<dbReference type="InterPro" id="IPR042533">
    <property type="entry name" value="Nucleoporin_Nup155_C_1"/>
</dbReference>
<dbReference type="GO" id="GO:0006405">
    <property type="term" value="P:RNA export from nucleus"/>
    <property type="evidence" value="ECO:0007669"/>
    <property type="project" value="TreeGrafter"/>
</dbReference>
<keyword evidence="4" id="KW-0539">Nucleus</keyword>
<organism evidence="8">
    <name type="scientific">Taenia asiatica</name>
    <name type="common">Asian tapeworm</name>
    <dbReference type="NCBI Taxonomy" id="60517"/>
    <lineage>
        <taxon>Eukaryota</taxon>
        <taxon>Metazoa</taxon>
        <taxon>Spiralia</taxon>
        <taxon>Lophotrochozoa</taxon>
        <taxon>Platyhelminthes</taxon>
        <taxon>Cestoda</taxon>
        <taxon>Eucestoda</taxon>
        <taxon>Cyclophyllidea</taxon>
        <taxon>Taeniidae</taxon>
        <taxon>Taenia</taxon>
    </lineage>
</organism>
<comment type="subcellular location">
    <subcellularLocation>
        <location evidence="1">Nucleus</location>
    </subcellularLocation>
</comment>
<dbReference type="Pfam" id="PF08801">
    <property type="entry name" value="Nucleoporin_N"/>
    <property type="match status" value="1"/>
</dbReference>
<evidence type="ECO:0000256" key="2">
    <source>
        <dbReference type="ARBA" id="ARBA00007373"/>
    </source>
</evidence>
<dbReference type="GO" id="GO:0036228">
    <property type="term" value="P:protein localization to nuclear inner membrane"/>
    <property type="evidence" value="ECO:0007669"/>
    <property type="project" value="TreeGrafter"/>
</dbReference>
<name>A0A0R3VTE0_TAEAS</name>
<evidence type="ECO:0000313" key="8">
    <source>
        <dbReference type="WBParaSite" id="TASK_0000049701-mRNA-1"/>
    </source>
</evidence>
<reference evidence="8" key="1">
    <citation type="submission" date="2016-04" db="UniProtKB">
        <authorList>
            <consortium name="WormBaseParasite"/>
        </authorList>
    </citation>
    <scope>IDENTIFICATION</scope>
</reference>
<dbReference type="GO" id="GO:0017056">
    <property type="term" value="F:structural constituent of nuclear pore"/>
    <property type="evidence" value="ECO:0007669"/>
    <property type="project" value="InterPro"/>
</dbReference>
<dbReference type="InterPro" id="IPR014908">
    <property type="entry name" value="Nucleoporin_Nup133/Nup155_N"/>
</dbReference>
<sequence length="1613" mass="175831">MALSLSDPAREWLNKLMNKDAQFRDMASKMGYNRSDVPTVSGILDTDYAISRVNVGGRLEFEKTTAIPPELLERLGSVKQCCRMGIFPQCRKAWLTVDAEFFLWNFEDGEDLAFYDGCQDVIVSVCLLRPKFGVLPSAIEYLLTLATPSNLIVLGVTYDYTTSQNNYYYSGLFNVLPTPLYSTSTESYYITCMESTSNGRLFMGDREGNLLECVYKPIPTLNDNMSGHTSGPNGFCTIINHAASSLNYFLPTILTSGFRSSGMLYSRSILLNLLLSGAIVRISVDSRRGFLWTLSANSHLTVYQYDIPGTKTAANYLSKLASLTASDLAYRAASVVRSVDRSHFSKIISIYALSDEAGPIQMMAVTASGIRIYFAEGLRIAHIRLPPRVLDPNAPDVSMLPQQQQLPFLSFALGDVRLVAETRGTVIFASIPQKSAVNDLLPEQTNTLTLSVTSPDPFPWSPCLSETVTTSLNVESPWALTVLPPDDSIGPVGIPNDLPVVSSASFNKKGIELPHESSGSSQSDPQQTGFGGAAFCAQPQQQPPPTQPPYPKGSPPVMLTQHLDPNYRRVLVITAHGIVHLRLPSPLQRLREFLFTSDAVPSTADATASLDSADKNFLSAFLHQFGPEESICAAIAIAASEQGKTDVVAQAERAVIYFATEAARFWQPPVICHGAASATAPTMGAMVAMGSTTPLSELGLMGSLGQQEAMADTFLVLGASLFLSRVARPLWRAPMLVVADETALGSAPTSHRPDSASGGLTSFLYTFITTAIAKATASTASATTKDFPIITSRLNSHDLGWILHQLRYLKALLESSSQKTSISSTLSFLGGRRGGPTESTLSPLARLTQDLCLLLSAFIEFIGLWQIISQHNVHAIVRQLSVEQCTDLISLPVEAFVCWMPRTAAVPSSTTSTTSDIRSALITALIEYYISGQCQTASVETLCARLRSICPNLFGNEDALCARAEELLMRAAALTTSEKHREELIAEAVDLLNSAGPSLNVELAVSKLVTTVGAWGAAVRLCLSVARQRDPLDLALACLRESREPEAEASASLLLGKSTRTASRSEVEVVESRYDAYRAALGCLSNLLEIAHLPASASRIPEPESETQAESSSGLLQSIGANPTVEVVRRTLLALLKFIIKSDDMLVHFEVIAWLLSNGLLEQVVELNSPHLEVYLQSHLCQTPNDVVLRRLLWRQLEARGARREAAQVLEHLATTVGAGEGLTLEDRLDYLARAIVSVKALPQSQLAEASDYLADLQDRLEVAELQRQLCIELAATSTSAAVSTSTTFSHAEIEQALTELTRGPLLPASELFACYADPFELHESKLLLLHFAAEAVSSLCAYFGTRCSFVFAPSQDVDLVEAIWRALLHRILLCGSSDSQLNSPVQTRRKRLSTNRKTARGLELTISTCLSRLYNRLAVVAMSPSLNAAASTMAAPLYAPHAADYTFFPLVLHLTSFYTVTNCPIAVVIISTLERYAIQQSLPSNWVPSIFSEAKIPSGPEIVEAYNVILCRKDPFWMRDCVRSRLIEAIYTFIVEFIENAKRLPPRQRQLQSSRMLDHLTTHLVELHAEPKTGSGDFGGGTQGLHQQHLSLVEKLLGLRRYLDQIVSAANQ</sequence>
<feature type="domain" description="Nucleoporin Nup133/Nup155-like C-terminal" evidence="6">
    <location>
        <begin position="718"/>
        <end position="1333"/>
    </location>
</feature>
<dbReference type="Gene3D" id="1.20.58.1780">
    <property type="match status" value="1"/>
</dbReference>
<feature type="compositionally biased region" description="Pro residues" evidence="5">
    <location>
        <begin position="541"/>
        <end position="554"/>
    </location>
</feature>
<evidence type="ECO:0000256" key="4">
    <source>
        <dbReference type="ARBA" id="ARBA00023242"/>
    </source>
</evidence>
<feature type="domain" description="Nucleoporin Nup133/Nup155-like N-terminal" evidence="7">
    <location>
        <begin position="63"/>
        <end position="478"/>
    </location>
</feature>
<dbReference type="InterPro" id="IPR042538">
    <property type="entry name" value="Nucleoporin_Nup155_C_3"/>
</dbReference>
<dbReference type="InterPro" id="IPR042537">
    <property type="entry name" value="Nucleoporin_Nup155_C_2"/>
</dbReference>